<feature type="transmembrane region" description="Helical" evidence="2">
    <location>
        <begin position="127"/>
        <end position="146"/>
    </location>
</feature>
<feature type="transmembrane region" description="Helical" evidence="2">
    <location>
        <begin position="217"/>
        <end position="237"/>
    </location>
</feature>
<feature type="transmembrane region" description="Helical" evidence="2">
    <location>
        <begin position="448"/>
        <end position="466"/>
    </location>
</feature>
<sequence length="564" mass="59068">MAVTGKGAFAGAVGTGASGETPASARTPRPHTLLLAACGLHALLTLALVPLSLPLGWDELVYASRFPPFGPATEFSAPRTRGVPLLVAPVASWSDSVVLFRAWLVVLSTAALYAGFLPWLRVLRRGPAVAVAAALYGTLWITSFYANSAMPNHYTAMGGVGAVGLFLWKRQSPLTRAGIAAWLALATLMRPNDGFALGLPLLLAALLVPAWRGAGRATAVLCGLAAGALPWAVEAYVRFGGVLQRLTEASEVQGDLRPLPVAAHHLTAMDGPLLCRPCTGDDLRVVAAEWWVLLPLLLAAGLWSLRRDRGATPAGGTRSGRRATPAGATRNDRKATSLRGTRDNPGTAPPRGTRDNPEAAPPRGPHAIGQAAPPQGPCHDQQDMPPQGPCHVLAILVGLAVALPYVFLVPYAAPRFLLPTYALLAPTAAVGLLAAAEGARAARIRRAAAVALCLVLVGHLAVQVTLVRGHARIQAAAREDWQRIAGVLHRHGVGGAAGPCVLAGNRSVIPVAHTAGCASGSLRDPHRPTALVMRRAAPPDWARTWPRQTVPDTYARGWVVHVRP</sequence>
<name>A0ABM6GT00_9ACTN</name>
<keyword evidence="2" id="KW-0812">Transmembrane</keyword>
<feature type="transmembrane region" description="Helical" evidence="2">
    <location>
        <begin position="33"/>
        <end position="57"/>
    </location>
</feature>
<keyword evidence="2" id="KW-1133">Transmembrane helix</keyword>
<feature type="transmembrane region" description="Helical" evidence="2">
    <location>
        <begin position="392"/>
        <end position="412"/>
    </location>
</feature>
<proteinExistence type="predicted"/>
<feature type="region of interest" description="Disordered" evidence="1">
    <location>
        <begin position="309"/>
        <end position="384"/>
    </location>
</feature>
<evidence type="ECO:0000256" key="2">
    <source>
        <dbReference type="SAM" id="Phobius"/>
    </source>
</evidence>
<evidence type="ECO:0000313" key="4">
    <source>
        <dbReference type="Proteomes" id="UP000187191"/>
    </source>
</evidence>
<dbReference type="RefSeq" id="WP_076685000.1">
    <property type="nucleotide sequence ID" value="NZ_CP015588.1"/>
</dbReference>
<gene>
    <name evidence="3" type="ORF">A7J05_15335</name>
</gene>
<keyword evidence="2" id="KW-0472">Membrane</keyword>
<feature type="transmembrane region" description="Helical" evidence="2">
    <location>
        <begin position="98"/>
        <end position="120"/>
    </location>
</feature>
<evidence type="ECO:0000313" key="3">
    <source>
        <dbReference type="EMBL" id="APY86927.1"/>
    </source>
</evidence>
<protein>
    <recommendedName>
        <fullName evidence="5">DUF2029 domain-containing protein</fullName>
    </recommendedName>
</protein>
<accession>A0ABM6GT00</accession>
<dbReference type="EMBL" id="CP015588">
    <property type="protein sequence ID" value="APY86927.1"/>
    <property type="molecule type" value="Genomic_DNA"/>
</dbReference>
<reference evidence="3 4" key="1">
    <citation type="submission" date="2016-05" db="EMBL/GenBank/DDBJ databases">
        <authorList>
            <person name="Gu J."/>
        </authorList>
    </citation>
    <scope>NUCLEOTIDE SEQUENCE [LARGE SCALE GENOMIC DNA]</scope>
    <source>
        <strain evidence="3 4">ACCC40021</strain>
    </source>
</reference>
<organism evidence="3 4">
    <name type="scientific">Streptomyces alfalfae</name>
    <dbReference type="NCBI Taxonomy" id="1642299"/>
    <lineage>
        <taxon>Bacteria</taxon>
        <taxon>Bacillati</taxon>
        <taxon>Actinomycetota</taxon>
        <taxon>Actinomycetes</taxon>
        <taxon>Kitasatosporales</taxon>
        <taxon>Streptomycetaceae</taxon>
        <taxon>Streptomyces</taxon>
    </lineage>
</organism>
<keyword evidence="4" id="KW-1185">Reference proteome</keyword>
<evidence type="ECO:0008006" key="5">
    <source>
        <dbReference type="Google" id="ProtNLM"/>
    </source>
</evidence>
<evidence type="ECO:0000256" key="1">
    <source>
        <dbReference type="SAM" id="MobiDB-lite"/>
    </source>
</evidence>
<dbReference type="Proteomes" id="UP000187191">
    <property type="component" value="Chromosome"/>
</dbReference>
<feature type="transmembrane region" description="Helical" evidence="2">
    <location>
        <begin position="418"/>
        <end position="436"/>
    </location>
</feature>
<feature type="transmembrane region" description="Helical" evidence="2">
    <location>
        <begin position="194"/>
        <end position="211"/>
    </location>
</feature>